<dbReference type="PROSITE" id="PS00670">
    <property type="entry name" value="D_2_HYDROXYACID_DH_2"/>
    <property type="match status" value="1"/>
</dbReference>
<dbReference type="InterPro" id="IPR006140">
    <property type="entry name" value="D-isomer_DH_NAD-bd"/>
</dbReference>
<dbReference type="PROSITE" id="PS00671">
    <property type="entry name" value="D_2_HYDROXYACID_DH_3"/>
    <property type="match status" value="1"/>
</dbReference>
<comment type="similarity">
    <text evidence="1 4">Belongs to the D-isomer specific 2-hydroxyacid dehydrogenase family.</text>
</comment>
<evidence type="ECO:0000259" key="5">
    <source>
        <dbReference type="Pfam" id="PF00389"/>
    </source>
</evidence>
<feature type="domain" description="D-isomer specific 2-hydroxyacid dehydrogenase NAD-binding" evidence="6">
    <location>
        <begin position="114"/>
        <end position="300"/>
    </location>
</feature>
<accession>A0ABW0M9M7</accession>
<evidence type="ECO:0000256" key="2">
    <source>
        <dbReference type="ARBA" id="ARBA00023002"/>
    </source>
</evidence>
<organism evidence="7 8">
    <name type="scientific">Paraherbaspirillum soli</name>
    <dbReference type="NCBI Taxonomy" id="631222"/>
    <lineage>
        <taxon>Bacteria</taxon>
        <taxon>Pseudomonadati</taxon>
        <taxon>Pseudomonadota</taxon>
        <taxon>Betaproteobacteria</taxon>
        <taxon>Burkholderiales</taxon>
        <taxon>Oxalobacteraceae</taxon>
        <taxon>Paraherbaspirillum</taxon>
    </lineage>
</organism>
<dbReference type="Pfam" id="PF02826">
    <property type="entry name" value="2-Hacid_dh_C"/>
    <property type="match status" value="1"/>
</dbReference>
<evidence type="ECO:0000256" key="4">
    <source>
        <dbReference type="RuleBase" id="RU003719"/>
    </source>
</evidence>
<dbReference type="SUPFAM" id="SSF51735">
    <property type="entry name" value="NAD(P)-binding Rossmann-fold domains"/>
    <property type="match status" value="1"/>
</dbReference>
<dbReference type="EMBL" id="JBHSMT010000012">
    <property type="protein sequence ID" value="MFC5473738.1"/>
    <property type="molecule type" value="Genomic_DNA"/>
</dbReference>
<sequence length="340" mass="36523">MKIAIFSAQSYDRHFLEEALSRHYGDGSVELMYHTESLTRQSVALAQDCCAVCVFVNDVLDAPVLEALASLGVRAVLMRCAGFNNLDVAVAAHLGMFVARVPSYSPEAVAEHTLALILTLNRHTHRAYARVREGNFALDGLLGSTLHGKTVGLIGIGKIGLAVARIFNGFGCRVLGYDPITSTEFAQLGTMTALPDLLAESDIVSLHCPLLESTHYIIDNAALERMKPGAMLVNTSRGALLNTGAVIGALKSRKLGALAIDVYEQESELFFQDHSADIITDDVFQRLITFPNVLVTGHQGFFTVEALREIAETTFSNLACFLAGSSCANLVPGTASLLAH</sequence>
<dbReference type="CDD" id="cd12183">
    <property type="entry name" value="LDH_like_2"/>
    <property type="match status" value="1"/>
</dbReference>
<dbReference type="InterPro" id="IPR036291">
    <property type="entry name" value="NAD(P)-bd_dom_sf"/>
</dbReference>
<dbReference type="EC" id="1.1.1.28" evidence="7"/>
<dbReference type="Gene3D" id="3.40.50.720">
    <property type="entry name" value="NAD(P)-binding Rossmann-like Domain"/>
    <property type="match status" value="2"/>
</dbReference>
<keyword evidence="2 4" id="KW-0560">Oxidoreductase</keyword>
<dbReference type="PANTHER" id="PTHR43026">
    <property type="entry name" value="2-HYDROXYACID DEHYDROGENASE HOMOLOG 1-RELATED"/>
    <property type="match status" value="1"/>
</dbReference>
<evidence type="ECO:0000256" key="1">
    <source>
        <dbReference type="ARBA" id="ARBA00005854"/>
    </source>
</evidence>
<dbReference type="InterPro" id="IPR006139">
    <property type="entry name" value="D-isomer_2_OHA_DH_cat_dom"/>
</dbReference>
<evidence type="ECO:0000313" key="7">
    <source>
        <dbReference type="EMBL" id="MFC5473738.1"/>
    </source>
</evidence>
<name>A0ABW0M9M7_9BURK</name>
<feature type="domain" description="D-isomer specific 2-hydroxyacid dehydrogenase catalytic" evidence="5">
    <location>
        <begin position="3"/>
        <end position="331"/>
    </location>
</feature>
<proteinExistence type="inferred from homology"/>
<dbReference type="Proteomes" id="UP001596045">
    <property type="component" value="Unassembled WGS sequence"/>
</dbReference>
<dbReference type="PANTHER" id="PTHR43026:SF1">
    <property type="entry name" value="2-HYDROXYACID DEHYDROGENASE HOMOLOG 1-RELATED"/>
    <property type="match status" value="1"/>
</dbReference>
<dbReference type="InterPro" id="IPR029753">
    <property type="entry name" value="D-isomer_DH_CS"/>
</dbReference>
<keyword evidence="3" id="KW-0520">NAD</keyword>
<keyword evidence="8" id="KW-1185">Reference proteome</keyword>
<dbReference type="RefSeq" id="WP_378996491.1">
    <property type="nucleotide sequence ID" value="NZ_JBHSMT010000012.1"/>
</dbReference>
<comment type="caution">
    <text evidence="7">The sequence shown here is derived from an EMBL/GenBank/DDBJ whole genome shotgun (WGS) entry which is preliminary data.</text>
</comment>
<dbReference type="Pfam" id="PF00389">
    <property type="entry name" value="2-Hacid_dh"/>
    <property type="match status" value="1"/>
</dbReference>
<evidence type="ECO:0000313" key="8">
    <source>
        <dbReference type="Proteomes" id="UP001596045"/>
    </source>
</evidence>
<dbReference type="InterPro" id="IPR058205">
    <property type="entry name" value="D-LDH-like"/>
</dbReference>
<evidence type="ECO:0000259" key="6">
    <source>
        <dbReference type="Pfam" id="PF02826"/>
    </source>
</evidence>
<evidence type="ECO:0000256" key="3">
    <source>
        <dbReference type="ARBA" id="ARBA00023027"/>
    </source>
</evidence>
<reference evidence="8" key="1">
    <citation type="journal article" date="2019" name="Int. J. Syst. Evol. Microbiol.">
        <title>The Global Catalogue of Microorganisms (GCM) 10K type strain sequencing project: providing services to taxonomists for standard genome sequencing and annotation.</title>
        <authorList>
            <consortium name="The Broad Institute Genomics Platform"/>
            <consortium name="The Broad Institute Genome Sequencing Center for Infectious Disease"/>
            <person name="Wu L."/>
            <person name="Ma J."/>
        </authorList>
    </citation>
    <scope>NUCLEOTIDE SEQUENCE [LARGE SCALE GENOMIC DNA]</scope>
    <source>
        <strain evidence="8">JCM 17066</strain>
    </source>
</reference>
<dbReference type="SUPFAM" id="SSF52283">
    <property type="entry name" value="Formate/glycerate dehydrogenase catalytic domain-like"/>
    <property type="match status" value="1"/>
</dbReference>
<gene>
    <name evidence="7" type="ORF">ACFPM8_07175</name>
</gene>
<protein>
    <submittedName>
        <fullName evidence="7">2-hydroxyacid dehydrogenase</fullName>
        <ecNumber evidence="7">1.1.1.28</ecNumber>
    </submittedName>
</protein>
<dbReference type="GO" id="GO:0008720">
    <property type="term" value="F:D-lactate dehydrogenase (NAD+) activity"/>
    <property type="evidence" value="ECO:0007669"/>
    <property type="project" value="UniProtKB-EC"/>
</dbReference>